<evidence type="ECO:0000313" key="2">
    <source>
        <dbReference type="Proteomes" id="UP000023152"/>
    </source>
</evidence>
<dbReference type="Proteomes" id="UP000023152">
    <property type="component" value="Unassembled WGS sequence"/>
</dbReference>
<name>X6M3P0_RETFI</name>
<organism evidence="1 2">
    <name type="scientific">Reticulomyxa filosa</name>
    <dbReference type="NCBI Taxonomy" id="46433"/>
    <lineage>
        <taxon>Eukaryota</taxon>
        <taxon>Sar</taxon>
        <taxon>Rhizaria</taxon>
        <taxon>Retaria</taxon>
        <taxon>Foraminifera</taxon>
        <taxon>Monothalamids</taxon>
        <taxon>Reticulomyxidae</taxon>
        <taxon>Reticulomyxa</taxon>
    </lineage>
</organism>
<gene>
    <name evidence="1" type="ORF">RFI_29301</name>
</gene>
<reference evidence="1 2" key="1">
    <citation type="journal article" date="2013" name="Curr. Biol.">
        <title>The Genome of the Foraminiferan Reticulomyxa filosa.</title>
        <authorList>
            <person name="Glockner G."/>
            <person name="Hulsmann N."/>
            <person name="Schleicher M."/>
            <person name="Noegel A.A."/>
            <person name="Eichinger L."/>
            <person name="Gallinger C."/>
            <person name="Pawlowski J."/>
            <person name="Sierra R."/>
            <person name="Euteneuer U."/>
            <person name="Pillet L."/>
            <person name="Moustafa A."/>
            <person name="Platzer M."/>
            <person name="Groth M."/>
            <person name="Szafranski K."/>
            <person name="Schliwa M."/>
        </authorList>
    </citation>
    <scope>NUCLEOTIDE SEQUENCE [LARGE SCALE GENOMIC DNA]</scope>
</reference>
<evidence type="ECO:0000313" key="1">
    <source>
        <dbReference type="EMBL" id="ETO08087.1"/>
    </source>
</evidence>
<dbReference type="EMBL" id="ASPP01025363">
    <property type="protein sequence ID" value="ETO08087.1"/>
    <property type="molecule type" value="Genomic_DNA"/>
</dbReference>
<keyword evidence="2" id="KW-1185">Reference proteome</keyword>
<dbReference type="AlphaFoldDB" id="X6M3P0"/>
<comment type="caution">
    <text evidence="1">The sequence shown here is derived from an EMBL/GenBank/DDBJ whole genome shotgun (WGS) entry which is preliminary data.</text>
</comment>
<sequence>MLELRSKTGNGSDYILSTFYIDKIKRSCGKFKYTFAVSVGNLSENVLGFFKSSSNLDNFRVFFDRKSHLNGLWWNFNNDLHGYYLYVSSFHVGWNKMENGNENVVTVRSYNPAESTQEWKHFEIVTDFDNHTIAPGWKRSEHVEVETFSNIELGSYHLVMMVSSNSVVQLLSVEDLSTV</sequence>
<proteinExistence type="predicted"/>
<protein>
    <submittedName>
        <fullName evidence="1">Uncharacterized protein</fullName>
    </submittedName>
</protein>
<accession>X6M3P0</accession>